<evidence type="ECO:0000259" key="1">
    <source>
        <dbReference type="Pfam" id="PF06568"/>
    </source>
</evidence>
<evidence type="ECO:0000313" key="3">
    <source>
        <dbReference type="Proteomes" id="UP000077787"/>
    </source>
</evidence>
<gene>
    <name evidence="2" type="ORF">PS273GM_08270</name>
</gene>
<dbReference type="AlphaFoldDB" id="A0A172WP59"/>
<accession>A0A172WP59</accession>
<name>A0A172WP59_STUST</name>
<dbReference type="EMBL" id="CP015641">
    <property type="protein sequence ID" value="ANF25146.1"/>
    <property type="molecule type" value="Genomic_DNA"/>
</dbReference>
<dbReference type="Pfam" id="PF06568">
    <property type="entry name" value="YjiS-like"/>
    <property type="match status" value="1"/>
</dbReference>
<proteinExistence type="predicted"/>
<evidence type="ECO:0000313" key="2">
    <source>
        <dbReference type="EMBL" id="ANF25146.1"/>
    </source>
</evidence>
<dbReference type="InterPro" id="IPR009506">
    <property type="entry name" value="YjiS-like"/>
</dbReference>
<dbReference type="RefSeq" id="WP_046163448.1">
    <property type="nucleotide sequence ID" value="NZ_CP015641.1"/>
</dbReference>
<organism evidence="2 3">
    <name type="scientific">Stutzerimonas stutzeri</name>
    <name type="common">Pseudomonas stutzeri</name>
    <dbReference type="NCBI Taxonomy" id="316"/>
    <lineage>
        <taxon>Bacteria</taxon>
        <taxon>Pseudomonadati</taxon>
        <taxon>Pseudomonadota</taxon>
        <taxon>Gammaproteobacteria</taxon>
        <taxon>Pseudomonadales</taxon>
        <taxon>Pseudomonadaceae</taxon>
        <taxon>Stutzerimonas</taxon>
    </lineage>
</organism>
<reference evidence="2 3" key="1">
    <citation type="submission" date="2016-05" db="EMBL/GenBank/DDBJ databases">
        <title>Genome sequence of Pseudomonas stutzeri 273 and identification of the exopolysaccharide biosynthesis locus.</title>
        <authorList>
            <person name="Wu S."/>
            <person name="Sun C."/>
        </authorList>
    </citation>
    <scope>NUCLEOTIDE SEQUENCE [LARGE SCALE GENOMIC DNA]</scope>
    <source>
        <strain evidence="2 3">273</strain>
    </source>
</reference>
<sequence length="66" mass="8012">MERILTRRQTLAIGLPPLHRVLQQLRLWQQRMRTRRQLAALDERQLADVGISHSERLDELNKPFWR</sequence>
<feature type="domain" description="YjiS-like" evidence="1">
    <location>
        <begin position="22"/>
        <end position="56"/>
    </location>
</feature>
<protein>
    <recommendedName>
        <fullName evidence="1">YjiS-like domain-containing protein</fullName>
    </recommendedName>
</protein>
<dbReference type="Proteomes" id="UP000077787">
    <property type="component" value="Chromosome"/>
</dbReference>